<dbReference type="AlphaFoldDB" id="A0A921NI36"/>
<comment type="caution">
    <text evidence="1">The sequence shown here is derived from an EMBL/GenBank/DDBJ whole genome shotgun (WGS) entry which is preliminary data.</text>
</comment>
<evidence type="ECO:0000313" key="2">
    <source>
        <dbReference type="Proteomes" id="UP000752172"/>
    </source>
</evidence>
<reference evidence="1" key="1">
    <citation type="journal article" date="2021" name="PeerJ">
        <title>Extensive microbial diversity within the chicken gut microbiome revealed by metagenomics and culture.</title>
        <authorList>
            <person name="Gilroy R."/>
            <person name="Ravi A."/>
            <person name="Getino M."/>
            <person name="Pursley I."/>
            <person name="Horton D.L."/>
            <person name="Alikhan N.F."/>
            <person name="Baker D."/>
            <person name="Gharbi K."/>
            <person name="Hall N."/>
            <person name="Watson M."/>
            <person name="Adriaenssens E.M."/>
            <person name="Foster-Nyarko E."/>
            <person name="Jarju S."/>
            <person name="Secka A."/>
            <person name="Antonio M."/>
            <person name="Oren A."/>
            <person name="Chaudhuri R.R."/>
            <person name="La Ragione R."/>
            <person name="Hildebrand F."/>
            <person name="Pallen M.J."/>
        </authorList>
    </citation>
    <scope>NUCLEOTIDE SEQUENCE</scope>
    <source>
        <strain evidence="1">ChiSjej2B20-17149</strain>
    </source>
</reference>
<dbReference type="Proteomes" id="UP000752172">
    <property type="component" value="Unassembled WGS sequence"/>
</dbReference>
<proteinExistence type="predicted"/>
<name>A0A921NI36_9PSED</name>
<gene>
    <name evidence="1" type="ORF">K8W20_11990</name>
</gene>
<evidence type="ECO:0000313" key="1">
    <source>
        <dbReference type="EMBL" id="HJH19422.1"/>
    </source>
</evidence>
<sequence>MSYGLEVVNDAGSVSLDSEYARLCVFHKGTYTAGASIVFASAIDTPEPPLIFIRPQSNGSFIQLGVLLAGSPGAWTGCSITSGQAHSGAIFVAAFSSKPTASYGLRLWAADGKQIFDSGTQAAVFTRVVQNWTYTHSTTSGQGIGTNWYSVALSYELGDYLMINNARMPMMGGNNESRTTGLRFDFAASVLRFSVTGVTNPFYFLLPAVFGKLSA</sequence>
<dbReference type="RefSeq" id="WP_278917172.1">
    <property type="nucleotide sequence ID" value="NZ_DYTS01000218.1"/>
</dbReference>
<reference evidence="1" key="2">
    <citation type="submission" date="2021-09" db="EMBL/GenBank/DDBJ databases">
        <authorList>
            <person name="Gilroy R."/>
        </authorList>
    </citation>
    <scope>NUCLEOTIDE SEQUENCE</scope>
    <source>
        <strain evidence="1">ChiSjej2B20-17149</strain>
    </source>
</reference>
<organism evidence="1 2">
    <name type="scientific">Pseudomonas lactis</name>
    <dbReference type="NCBI Taxonomy" id="1615674"/>
    <lineage>
        <taxon>Bacteria</taxon>
        <taxon>Pseudomonadati</taxon>
        <taxon>Pseudomonadota</taxon>
        <taxon>Gammaproteobacteria</taxon>
        <taxon>Pseudomonadales</taxon>
        <taxon>Pseudomonadaceae</taxon>
        <taxon>Pseudomonas</taxon>
    </lineage>
</organism>
<accession>A0A921NI36</accession>
<dbReference type="EMBL" id="DYTS01000218">
    <property type="protein sequence ID" value="HJH19422.1"/>
    <property type="molecule type" value="Genomic_DNA"/>
</dbReference>
<protein>
    <submittedName>
        <fullName evidence="1">Uncharacterized protein</fullName>
    </submittedName>
</protein>